<keyword evidence="3" id="KW-1185">Reference proteome</keyword>
<organism evidence="2 3">
    <name type="scientific">Streptomyces hawaiiensis</name>
    <dbReference type="NCBI Taxonomy" id="67305"/>
    <lineage>
        <taxon>Bacteria</taxon>
        <taxon>Bacillati</taxon>
        <taxon>Actinomycetota</taxon>
        <taxon>Actinomycetes</taxon>
        <taxon>Kitasatosporales</taxon>
        <taxon>Streptomycetaceae</taxon>
        <taxon>Streptomyces</taxon>
    </lineage>
</organism>
<evidence type="ECO:0000313" key="3">
    <source>
        <dbReference type="Proteomes" id="UP000495940"/>
    </source>
</evidence>
<protein>
    <submittedName>
        <fullName evidence="2">Uncharacterized protein</fullName>
    </submittedName>
</protein>
<proteinExistence type="predicted"/>
<gene>
    <name evidence="2" type="ORF">CEB94_04660</name>
</gene>
<dbReference type="EMBL" id="CP021978">
    <property type="protein sequence ID" value="QCD54227.1"/>
    <property type="molecule type" value="Genomic_DNA"/>
</dbReference>
<dbReference type="RefSeq" id="WP_218945893.1">
    <property type="nucleotide sequence ID" value="NZ_CP021978.1"/>
</dbReference>
<name>A0A6G5R9B5_9ACTN</name>
<reference evidence="2 3" key="1">
    <citation type="submission" date="2017-06" db="EMBL/GenBank/DDBJ databases">
        <title>Complete Genome Sequence of Streptomyces hawaiiensis NRRL 15010 and insights into acyldepsipeptides biosynthesis.</title>
        <authorList>
            <person name="Mariita R.M."/>
            <person name="Sello J.K."/>
        </authorList>
    </citation>
    <scope>NUCLEOTIDE SEQUENCE [LARGE SCALE GENOMIC DNA]</scope>
    <source>
        <strain evidence="2 3">ATCC 12236</strain>
    </source>
</reference>
<dbReference type="KEGG" id="shaw:CEB94_04660"/>
<sequence length="110" mass="12295">MHRPASALRASTSRRSTPSTQPRRQYSANLALAQTDFEEIERNQREGRSDLVGDRLAREGNTFWSQETSTRRMCTAAHDSPVPLIDTTIAHANTAVNMTLAEELPGNDER</sequence>
<dbReference type="AlphaFoldDB" id="A0A6G5R9B5"/>
<accession>A0A6G5R9B5</accession>
<evidence type="ECO:0000313" key="2">
    <source>
        <dbReference type="EMBL" id="QCD54227.1"/>
    </source>
</evidence>
<dbReference type="Proteomes" id="UP000495940">
    <property type="component" value="Chromosome"/>
</dbReference>
<feature type="compositionally biased region" description="Low complexity" evidence="1">
    <location>
        <begin position="1"/>
        <end position="24"/>
    </location>
</feature>
<feature type="region of interest" description="Disordered" evidence="1">
    <location>
        <begin position="1"/>
        <end position="26"/>
    </location>
</feature>
<evidence type="ECO:0000256" key="1">
    <source>
        <dbReference type="SAM" id="MobiDB-lite"/>
    </source>
</evidence>